<gene>
    <name evidence="1" type="ORF">HNR40_001035</name>
</gene>
<dbReference type="InterPro" id="IPR051604">
    <property type="entry name" value="Ergot_Alk_Oxidoreductase"/>
</dbReference>
<organism evidence="1 2">
    <name type="scientific">Nonomuraea endophytica</name>
    <dbReference type="NCBI Taxonomy" id="714136"/>
    <lineage>
        <taxon>Bacteria</taxon>
        <taxon>Bacillati</taxon>
        <taxon>Actinomycetota</taxon>
        <taxon>Actinomycetes</taxon>
        <taxon>Streptosporangiales</taxon>
        <taxon>Streptosporangiaceae</taxon>
        <taxon>Nonomuraea</taxon>
    </lineage>
</organism>
<name>A0A7W7ZY33_9ACTN</name>
<comment type="caution">
    <text evidence="1">The sequence shown here is derived from an EMBL/GenBank/DDBJ whole genome shotgun (WGS) entry which is preliminary data.</text>
</comment>
<dbReference type="PANTHER" id="PTHR43162:SF1">
    <property type="entry name" value="PRESTALK A DIFFERENTIATION PROTEIN A"/>
    <property type="match status" value="1"/>
</dbReference>
<dbReference type="SUPFAM" id="SSF51735">
    <property type="entry name" value="NAD(P)-binding Rossmann-fold domains"/>
    <property type="match status" value="1"/>
</dbReference>
<evidence type="ECO:0000313" key="1">
    <source>
        <dbReference type="EMBL" id="MBB5075589.1"/>
    </source>
</evidence>
<sequence>MCEILVTGASGHVGRHVFASLSAAGVPVRGLSGKDVDLLDPVRLDGVETVFLVWPTPNAERAAPVIELIARHARRVVFLSTHTHGFHADIERLIEHSGPSWTFLRTGGLAADTLALADQVRSGVVRRPYGMARRSLIHERDVAAVATHVLASAGHGGVRYALTGPEALTQVEQVRVLGEAVGREVRWEELAPEVARPDLLRAWGDEEYVDAELKAWGEFADSPEPVTNTVRVLTGREPRSFREWARDHADAFR</sequence>
<dbReference type="Proteomes" id="UP000568380">
    <property type="component" value="Unassembled WGS sequence"/>
</dbReference>
<dbReference type="RefSeq" id="WP_184958721.1">
    <property type="nucleotide sequence ID" value="NZ_JACHIN010000001.1"/>
</dbReference>
<dbReference type="Gene3D" id="3.40.50.720">
    <property type="entry name" value="NAD(P)-binding Rossmann-like Domain"/>
    <property type="match status" value="1"/>
</dbReference>
<reference evidence="1 2" key="1">
    <citation type="submission" date="2020-08" db="EMBL/GenBank/DDBJ databases">
        <title>Genomic Encyclopedia of Type Strains, Phase IV (KMG-IV): sequencing the most valuable type-strain genomes for metagenomic binning, comparative biology and taxonomic classification.</title>
        <authorList>
            <person name="Goeker M."/>
        </authorList>
    </citation>
    <scope>NUCLEOTIDE SEQUENCE [LARGE SCALE GENOMIC DNA]</scope>
    <source>
        <strain evidence="1 2">DSM 45385</strain>
    </source>
</reference>
<dbReference type="InterPro" id="IPR036291">
    <property type="entry name" value="NAD(P)-bd_dom_sf"/>
</dbReference>
<dbReference type="AlphaFoldDB" id="A0A7W7ZY33"/>
<evidence type="ECO:0000313" key="2">
    <source>
        <dbReference type="Proteomes" id="UP000568380"/>
    </source>
</evidence>
<keyword evidence="2" id="KW-1185">Reference proteome</keyword>
<accession>A0A7W7ZY33</accession>
<proteinExistence type="predicted"/>
<protein>
    <submittedName>
        <fullName evidence="1">Uncharacterized protein YbjT (DUF2867 family)</fullName>
    </submittedName>
</protein>
<dbReference type="EMBL" id="JACHIN010000001">
    <property type="protein sequence ID" value="MBB5075589.1"/>
    <property type="molecule type" value="Genomic_DNA"/>
</dbReference>
<dbReference type="PANTHER" id="PTHR43162">
    <property type="match status" value="1"/>
</dbReference>